<name>A0ACB6V979_9ASCO</name>
<proteinExistence type="predicted"/>
<keyword evidence="2" id="KW-1185">Reference proteome</keyword>
<protein>
    <submittedName>
        <fullName evidence="1">Uncharacterized protein</fullName>
    </submittedName>
</protein>
<accession>A0ACB6V979</accession>
<evidence type="ECO:0000313" key="1">
    <source>
        <dbReference type="EMBL" id="KAF5101795.1"/>
    </source>
</evidence>
<reference evidence="1 2" key="1">
    <citation type="journal article" date="2020" name="Front. Microbiol.">
        <title>Phenotypic and Genetic Characterization of the Cheese Ripening Yeast Geotrichum candidum.</title>
        <authorList>
            <person name="Perkins V."/>
            <person name="Vignola S."/>
            <person name="Lessard M.H."/>
            <person name="Plante P.L."/>
            <person name="Corbeil J."/>
            <person name="Dugat-Bony E."/>
            <person name="Frenette M."/>
            <person name="Labrie S."/>
        </authorList>
    </citation>
    <scope>NUCLEOTIDE SEQUENCE [LARGE SCALE GENOMIC DNA]</scope>
    <source>
        <strain evidence="1 2">LMA-1147</strain>
    </source>
</reference>
<comment type="caution">
    <text evidence="1">The sequence shown here is derived from an EMBL/GenBank/DDBJ whole genome shotgun (WGS) entry which is preliminary data.</text>
</comment>
<dbReference type="Proteomes" id="UP000744676">
    <property type="component" value="Unassembled WGS sequence"/>
</dbReference>
<sequence>MDQGGYAFLLRFIESSHFTLFHCISYLERYSDEIGIHFHLCQKIRSYPDEDIEFFIPQLVQLHVTVQTESAALEDLIIDLCNRSTHCAVLIFWQVQAHLSELSDEPESYGFQGCQRLMAKLQHILFNVGAPPDPKIRENCSPGFVLAASVLGGVGMPGMVSHIKPLVVSQGRKRRTHIFQIANKLIPSRVPSLSNLRLSNSSAPSGLNRVQTNAYDEDEEQDLTLDSPISARSLSFSSSKIYHGEAESRSLPNLAIGSFRRASSMKSLRSVSAAKDNKKIEILKSNYFRCETQFMTALHTISSRLVSVPKQARLSALRIEIAMLNKDLPAEVDIPLLIPTTRFSPADQPFPAQPKQHKLLRICPAEAVLLNSAERVPYLLLVEFLRNEVDFDPHSSTNKHLLTDEVDRRHIFDTLSTAHTPQLEDEEFDNRGSNDDALPPEEKDMGDISVINLYDNKRDIHTQESLSASVTSISRYSNLLSTEENSPRSSDLSFSPAYSLPIAGDEDISDIATHMRTAAVMITQLDGAGANKLPKEEVARIKAKIIASMQSMEEHTIYRTDIMAGEAGERKMENDLKTTGMDDSREASNLNLGEEWLVRKERIRKASPFGHLPNWDLFSVIVKTGDDLRQEAFACQLIQAMQMCWKKAQTGVWVKQYNILITHNSAGLVETITNALSIHSIKKAMTTASVKAGKNPKGAIPSLREYFELAVDCFVRSLASYSIICYILQIKDRHNGNILLDNEGHVNHIDFGFLLSNAPGGFGFETAPFKLTHEYVELMGGVESAPFQLFKDLLKQAFKDLRKEADSIIILVEMMQRGSSLPCFTLGAATATMLKQRFQLHLSEQEVDAFVETGLIAKSLGNISTRIYDQYQLLTQGIYS</sequence>
<evidence type="ECO:0000313" key="2">
    <source>
        <dbReference type="Proteomes" id="UP000744676"/>
    </source>
</evidence>
<gene>
    <name evidence="1" type="ORF">D0Z00_000657</name>
</gene>
<dbReference type="EMBL" id="QVQA01000009">
    <property type="protein sequence ID" value="KAF5101795.1"/>
    <property type="molecule type" value="Genomic_DNA"/>
</dbReference>
<organism evidence="1 2">
    <name type="scientific">Geotrichum galactomycetum</name>
    <dbReference type="NCBI Taxonomy" id="27317"/>
    <lineage>
        <taxon>Eukaryota</taxon>
        <taxon>Fungi</taxon>
        <taxon>Dikarya</taxon>
        <taxon>Ascomycota</taxon>
        <taxon>Saccharomycotina</taxon>
        <taxon>Dipodascomycetes</taxon>
        <taxon>Dipodascales</taxon>
        <taxon>Dipodascaceae</taxon>
        <taxon>Geotrichum</taxon>
    </lineage>
</organism>